<dbReference type="Pfam" id="PF13847">
    <property type="entry name" value="Methyltransf_31"/>
    <property type="match status" value="1"/>
</dbReference>
<accession>A0AAW0MPN1</accession>
<dbReference type="EMBL" id="JBBPFD010000482">
    <property type="protein sequence ID" value="KAK7878754.1"/>
    <property type="molecule type" value="Genomic_DNA"/>
</dbReference>
<proteinExistence type="predicted"/>
<evidence type="ECO:0000313" key="3">
    <source>
        <dbReference type="Proteomes" id="UP001460270"/>
    </source>
</evidence>
<organism evidence="2 3">
    <name type="scientific">Mugilogobius chulae</name>
    <name type="common">yellowstripe goby</name>
    <dbReference type="NCBI Taxonomy" id="88201"/>
    <lineage>
        <taxon>Eukaryota</taxon>
        <taxon>Metazoa</taxon>
        <taxon>Chordata</taxon>
        <taxon>Craniata</taxon>
        <taxon>Vertebrata</taxon>
        <taxon>Euteleostomi</taxon>
        <taxon>Actinopterygii</taxon>
        <taxon>Neopterygii</taxon>
        <taxon>Teleostei</taxon>
        <taxon>Neoteleostei</taxon>
        <taxon>Acanthomorphata</taxon>
        <taxon>Gobiaria</taxon>
        <taxon>Gobiiformes</taxon>
        <taxon>Gobioidei</taxon>
        <taxon>Gobiidae</taxon>
        <taxon>Gobionellinae</taxon>
        <taxon>Mugilogobius</taxon>
    </lineage>
</organism>
<evidence type="ECO:0000313" key="2">
    <source>
        <dbReference type="EMBL" id="KAK7878754.1"/>
    </source>
</evidence>
<reference evidence="3" key="1">
    <citation type="submission" date="2024-04" db="EMBL/GenBank/DDBJ databases">
        <title>Salinicola lusitanus LLJ914,a marine bacterium isolated from the Okinawa Trough.</title>
        <authorList>
            <person name="Li J."/>
        </authorList>
    </citation>
    <scope>NUCLEOTIDE SEQUENCE [LARGE SCALE GENOMIC DNA]</scope>
</reference>
<gene>
    <name evidence="2" type="ORF">WMY93_030914</name>
</gene>
<evidence type="ECO:0000259" key="1">
    <source>
        <dbReference type="Pfam" id="PF13847"/>
    </source>
</evidence>
<dbReference type="Gene3D" id="3.40.50.150">
    <property type="entry name" value="Vaccinia Virus protein VP39"/>
    <property type="match status" value="1"/>
</dbReference>
<protein>
    <recommendedName>
        <fullName evidence="1">Methyltransferase domain-containing protein</fullName>
    </recommendedName>
</protein>
<dbReference type="InterPro" id="IPR029063">
    <property type="entry name" value="SAM-dependent_MTases_sf"/>
</dbReference>
<sequence length="242" mass="27186">MKRLRMRNSRVDLIIQLKLAMTSSNDQFEHVKAVILSCHGDTSAEEKMNFYDTWADNYDQDVSVLEYHAPVFASKTVSSHFTGERKSARVLDVACGTGLLKKLGFEHFVGIDGSKAMLEMAKNTTMYQDLKICMLGSQPLPVDHDAFDVVIIVGGLSVGNVPVKVARELCMATKTGGYICLTTRSNQDNLAYKACLEQELKTLEEQGLWRRVQVVNVDQWERAVSHDEQGYIPGAVYLYQRL</sequence>
<dbReference type="InterPro" id="IPR025714">
    <property type="entry name" value="Methyltranfer_dom"/>
</dbReference>
<feature type="domain" description="Methyltransferase" evidence="1">
    <location>
        <begin position="86"/>
        <end position="207"/>
    </location>
</feature>
<dbReference type="SUPFAM" id="SSF53335">
    <property type="entry name" value="S-adenosyl-L-methionine-dependent methyltransferases"/>
    <property type="match status" value="1"/>
</dbReference>
<dbReference type="AlphaFoldDB" id="A0AAW0MPN1"/>
<comment type="caution">
    <text evidence="2">The sequence shown here is derived from an EMBL/GenBank/DDBJ whole genome shotgun (WGS) entry which is preliminary data.</text>
</comment>
<name>A0AAW0MPN1_9GOBI</name>
<dbReference type="Proteomes" id="UP001460270">
    <property type="component" value="Unassembled WGS sequence"/>
</dbReference>
<keyword evidence="3" id="KW-1185">Reference proteome</keyword>
<dbReference type="CDD" id="cd02440">
    <property type="entry name" value="AdoMet_MTases"/>
    <property type="match status" value="1"/>
</dbReference>